<dbReference type="EMBL" id="AP021861">
    <property type="protein sequence ID" value="BBO34794.1"/>
    <property type="molecule type" value="Genomic_DNA"/>
</dbReference>
<evidence type="ECO:0000256" key="5">
    <source>
        <dbReference type="ARBA" id="ARBA00023136"/>
    </source>
</evidence>
<proteinExistence type="predicted"/>
<evidence type="ECO:0000256" key="2">
    <source>
        <dbReference type="ARBA" id="ARBA00022475"/>
    </source>
</evidence>
<keyword evidence="5 6" id="KW-0472">Membrane</keyword>
<gene>
    <name evidence="7" type="ORF">PLANPX_4406</name>
</gene>
<dbReference type="PANTHER" id="PTHR33931:SF2">
    <property type="entry name" value="HOLIN-LIKE PROTEIN CIDA"/>
    <property type="match status" value="1"/>
</dbReference>
<dbReference type="PANTHER" id="PTHR33931">
    <property type="entry name" value="HOLIN-LIKE PROTEIN CIDA-RELATED"/>
    <property type="match status" value="1"/>
</dbReference>
<dbReference type="RefSeq" id="WP_152100299.1">
    <property type="nucleotide sequence ID" value="NZ_AP021861.1"/>
</dbReference>
<feature type="transmembrane region" description="Helical" evidence="6">
    <location>
        <begin position="66"/>
        <end position="84"/>
    </location>
</feature>
<feature type="transmembrane region" description="Helical" evidence="6">
    <location>
        <begin position="90"/>
        <end position="112"/>
    </location>
</feature>
<dbReference type="GO" id="GO:0005886">
    <property type="term" value="C:plasma membrane"/>
    <property type="evidence" value="ECO:0007669"/>
    <property type="project" value="UniProtKB-SubCell"/>
</dbReference>
<comment type="subcellular location">
    <subcellularLocation>
        <location evidence="1">Cell membrane</location>
        <topology evidence="1">Multi-pass membrane protein</topology>
    </subcellularLocation>
</comment>
<evidence type="ECO:0000256" key="6">
    <source>
        <dbReference type="SAM" id="Phobius"/>
    </source>
</evidence>
<dbReference type="InterPro" id="IPR005538">
    <property type="entry name" value="LrgA/CidA"/>
</dbReference>
<evidence type="ECO:0000256" key="1">
    <source>
        <dbReference type="ARBA" id="ARBA00004651"/>
    </source>
</evidence>
<organism evidence="7 8">
    <name type="scientific">Lacipirellula parvula</name>
    <dbReference type="NCBI Taxonomy" id="2650471"/>
    <lineage>
        <taxon>Bacteria</taxon>
        <taxon>Pseudomonadati</taxon>
        <taxon>Planctomycetota</taxon>
        <taxon>Planctomycetia</taxon>
        <taxon>Pirellulales</taxon>
        <taxon>Lacipirellulaceae</taxon>
        <taxon>Lacipirellula</taxon>
    </lineage>
</organism>
<name>A0A5K7XDB8_9BACT</name>
<evidence type="ECO:0000313" key="7">
    <source>
        <dbReference type="EMBL" id="BBO34794.1"/>
    </source>
</evidence>
<dbReference type="KEGG" id="lpav:PLANPX_4406"/>
<evidence type="ECO:0000256" key="3">
    <source>
        <dbReference type="ARBA" id="ARBA00022692"/>
    </source>
</evidence>
<keyword evidence="8" id="KW-1185">Reference proteome</keyword>
<protein>
    <submittedName>
        <fullName evidence="7">Antiholin-like protein LrgA</fullName>
    </submittedName>
</protein>
<accession>A0A5K7XDB8</accession>
<reference evidence="8" key="1">
    <citation type="submission" date="2019-10" db="EMBL/GenBank/DDBJ databases">
        <title>Lacipirellula parvula gen. nov., sp. nov., representing a lineage of planctomycetes widespread in freshwater anoxic habitats, and description of the family Lacipirellulaceae.</title>
        <authorList>
            <person name="Dedysh S.N."/>
            <person name="Kulichevskaya I.S."/>
            <person name="Beletsky A.V."/>
            <person name="Rakitin A.L."/>
            <person name="Mardanov A.V."/>
            <person name="Ivanova A.A."/>
            <person name="Saltykova V.X."/>
            <person name="Rijpstra W.I.C."/>
            <person name="Sinninghe Damste J.S."/>
            <person name="Ravin N.V."/>
        </authorList>
    </citation>
    <scope>NUCLEOTIDE SEQUENCE [LARGE SCALE GENOMIC DNA]</scope>
    <source>
        <strain evidence="8">PX69</strain>
    </source>
</reference>
<dbReference type="Pfam" id="PF03788">
    <property type="entry name" value="LrgA"/>
    <property type="match status" value="1"/>
</dbReference>
<evidence type="ECO:0000256" key="4">
    <source>
        <dbReference type="ARBA" id="ARBA00022989"/>
    </source>
</evidence>
<keyword evidence="4 6" id="KW-1133">Transmembrane helix</keyword>
<evidence type="ECO:0000313" key="8">
    <source>
        <dbReference type="Proteomes" id="UP000326837"/>
    </source>
</evidence>
<keyword evidence="3 6" id="KW-0812">Transmembrane</keyword>
<feature type="transmembrane region" description="Helical" evidence="6">
    <location>
        <begin position="34"/>
        <end position="54"/>
    </location>
</feature>
<dbReference type="Proteomes" id="UP000326837">
    <property type="component" value="Chromosome"/>
</dbReference>
<sequence>MNLSAVFPFMVLVSAQYAGELAARASGLPVPGTVIGGVGLFVALCLIPGLHARIAPFSHTLLRNMLLFFVPASVGVMAIFGDIASHGPLLLAVLVATTWATALAAALTFDALGGRRKDGAS</sequence>
<dbReference type="AlphaFoldDB" id="A0A5K7XDB8"/>
<keyword evidence="2" id="KW-1003">Cell membrane</keyword>